<protein>
    <recommendedName>
        <fullName evidence="4">Integrase catalytic domain-containing protein</fullName>
    </recommendedName>
</protein>
<dbReference type="InterPro" id="IPR036397">
    <property type="entry name" value="RNaseH_sf"/>
</dbReference>
<sequence>MFPQTEDEISLTPKLLQNSLLELDKNPRSSEVSEKDITLNNTMSNSDNNKLDNPDLNHMKLLEKQHLLGHFGVKSMAYHPLTNITSTEPFTQVAVDLAGPFVTSDDGNHYIHVLVDTHSRFTILNAISDKRAETIASTWLKIFYDAPSRLSAQMEWSISNNMFHKINQNFGPPEIDMFASTTNKKLEKYTRSTKTSSSETINDSSNGNHTRPQEWKVTADKEQGMVTRSMALKRARYGEEGITEDVIDIILNSEKTRKRYKKYDAVKTMSLQRCNKNKTDNQKLEGGCIYRVMRPRLLAKNPESITSESTFKYCFKAIAEIQVKSFDHPTFNIQPIIEKSTLFSRNKNLKIETLTQKLRWLFSVRGFMRPSDIERIDYARITVTEDYTKLIGKSQMKAAQ</sequence>
<organism evidence="2 3">
    <name type="scientific">Smittium megazygosporum</name>
    <dbReference type="NCBI Taxonomy" id="133381"/>
    <lineage>
        <taxon>Eukaryota</taxon>
        <taxon>Fungi</taxon>
        <taxon>Fungi incertae sedis</taxon>
        <taxon>Zoopagomycota</taxon>
        <taxon>Kickxellomycotina</taxon>
        <taxon>Harpellomycetes</taxon>
        <taxon>Harpellales</taxon>
        <taxon>Legeriomycetaceae</taxon>
        <taxon>Smittium</taxon>
    </lineage>
</organism>
<gene>
    <name evidence="2" type="ORF">BB560_001585</name>
</gene>
<dbReference type="GO" id="GO:0003676">
    <property type="term" value="F:nucleic acid binding"/>
    <property type="evidence" value="ECO:0007669"/>
    <property type="project" value="InterPro"/>
</dbReference>
<name>A0A2T9ZH72_9FUNG</name>
<proteinExistence type="predicted"/>
<feature type="compositionally biased region" description="Basic and acidic residues" evidence="1">
    <location>
        <begin position="26"/>
        <end position="37"/>
    </location>
</feature>
<feature type="compositionally biased region" description="Polar residues" evidence="1">
    <location>
        <begin position="38"/>
        <end position="48"/>
    </location>
</feature>
<evidence type="ECO:0000256" key="1">
    <source>
        <dbReference type="SAM" id="MobiDB-lite"/>
    </source>
</evidence>
<evidence type="ECO:0000313" key="3">
    <source>
        <dbReference type="Proteomes" id="UP000245609"/>
    </source>
</evidence>
<comment type="caution">
    <text evidence="2">The sequence shown here is derived from an EMBL/GenBank/DDBJ whole genome shotgun (WGS) entry which is preliminary data.</text>
</comment>
<dbReference type="OrthoDB" id="7692528at2759"/>
<evidence type="ECO:0000313" key="2">
    <source>
        <dbReference type="EMBL" id="PVV03928.1"/>
    </source>
</evidence>
<feature type="compositionally biased region" description="Polar residues" evidence="1">
    <location>
        <begin position="192"/>
        <end position="210"/>
    </location>
</feature>
<dbReference type="Gene3D" id="3.30.420.10">
    <property type="entry name" value="Ribonuclease H-like superfamily/Ribonuclease H"/>
    <property type="match status" value="1"/>
</dbReference>
<accession>A0A2T9ZH72</accession>
<dbReference type="AlphaFoldDB" id="A0A2T9ZH72"/>
<dbReference type="SUPFAM" id="SSF53098">
    <property type="entry name" value="Ribonuclease H-like"/>
    <property type="match status" value="1"/>
</dbReference>
<feature type="region of interest" description="Disordered" evidence="1">
    <location>
        <begin position="26"/>
        <end position="51"/>
    </location>
</feature>
<feature type="region of interest" description="Disordered" evidence="1">
    <location>
        <begin position="188"/>
        <end position="214"/>
    </location>
</feature>
<evidence type="ECO:0008006" key="4">
    <source>
        <dbReference type="Google" id="ProtNLM"/>
    </source>
</evidence>
<reference evidence="2 3" key="1">
    <citation type="journal article" date="2018" name="MBio">
        <title>Comparative Genomics Reveals the Core Gene Toolbox for the Fungus-Insect Symbiosis.</title>
        <authorList>
            <person name="Wang Y."/>
            <person name="Stata M."/>
            <person name="Wang W."/>
            <person name="Stajich J.E."/>
            <person name="White M.M."/>
            <person name="Moncalvo J.M."/>
        </authorList>
    </citation>
    <scope>NUCLEOTIDE SEQUENCE [LARGE SCALE GENOMIC DNA]</scope>
    <source>
        <strain evidence="2 3">SC-DP-2</strain>
    </source>
</reference>
<dbReference type="InterPro" id="IPR012337">
    <property type="entry name" value="RNaseH-like_sf"/>
</dbReference>
<keyword evidence="3" id="KW-1185">Reference proteome</keyword>
<dbReference type="EMBL" id="MBFS01000180">
    <property type="protein sequence ID" value="PVV03928.1"/>
    <property type="molecule type" value="Genomic_DNA"/>
</dbReference>
<dbReference type="Proteomes" id="UP000245609">
    <property type="component" value="Unassembled WGS sequence"/>
</dbReference>